<comment type="cofactor">
    <cofactor evidence="8">
        <name>[4Fe-4S] cluster</name>
        <dbReference type="ChEBI" id="CHEBI:49883"/>
    </cofactor>
    <text evidence="8">Binds 1 [4Fe-4S] cluster. The cluster is coordinated with 3 cysteines and an exchangeable S-adenosyl-L-methionine.</text>
</comment>
<evidence type="ECO:0000256" key="7">
    <source>
        <dbReference type="ARBA" id="ARBA00023239"/>
    </source>
</evidence>
<evidence type="ECO:0000313" key="10">
    <source>
        <dbReference type="EMBL" id="MBA8823793.1"/>
    </source>
</evidence>
<dbReference type="Proteomes" id="UP000569329">
    <property type="component" value="Unassembled WGS sequence"/>
</dbReference>
<organism evidence="10 11">
    <name type="scientific">Halosaccharopolyspora lacisalsi</name>
    <dbReference type="NCBI Taxonomy" id="1000566"/>
    <lineage>
        <taxon>Bacteria</taxon>
        <taxon>Bacillati</taxon>
        <taxon>Actinomycetota</taxon>
        <taxon>Actinomycetes</taxon>
        <taxon>Pseudonocardiales</taxon>
        <taxon>Pseudonocardiaceae</taxon>
        <taxon>Halosaccharopolyspora</taxon>
    </lineage>
</organism>
<feature type="binding site" evidence="8">
    <location>
        <position position="86"/>
    </location>
    <ligand>
        <name>substrate</name>
    </ligand>
</feature>
<dbReference type="SUPFAM" id="SSF102114">
    <property type="entry name" value="Radical SAM enzymes"/>
    <property type="match status" value="1"/>
</dbReference>
<dbReference type="GO" id="GO:1904047">
    <property type="term" value="F:S-adenosyl-L-methionine binding"/>
    <property type="evidence" value="ECO:0007669"/>
    <property type="project" value="UniProtKB-UniRule"/>
</dbReference>
<feature type="binding site" evidence="8">
    <location>
        <position position="46"/>
    </location>
    <ligand>
        <name>[4Fe-4S] cluster</name>
        <dbReference type="ChEBI" id="CHEBI:49883"/>
        <note>4Fe-4S-S-AdoMet</note>
    </ligand>
</feature>
<feature type="binding site" evidence="8">
    <location>
        <begin position="45"/>
        <end position="47"/>
    </location>
    <ligand>
        <name>S-adenosyl-L-methionine</name>
        <dbReference type="ChEBI" id="CHEBI:59789"/>
    </ligand>
</feature>
<keyword evidence="6 8" id="KW-0411">Iron-sulfur</keyword>
<keyword evidence="8" id="KW-0671">Queuosine biosynthesis</keyword>
<evidence type="ECO:0000313" key="11">
    <source>
        <dbReference type="Proteomes" id="UP000569329"/>
    </source>
</evidence>
<feature type="binding site" evidence="8">
    <location>
        <position position="39"/>
    </location>
    <ligand>
        <name>[4Fe-4S] cluster</name>
        <dbReference type="ChEBI" id="CHEBI:49883"/>
        <note>4Fe-4S-S-AdoMet</note>
    </ligand>
</feature>
<dbReference type="GO" id="GO:0008616">
    <property type="term" value="P:tRNA queuosine(34) biosynthetic process"/>
    <property type="evidence" value="ECO:0007669"/>
    <property type="project" value="UniProtKB-UniRule"/>
</dbReference>
<comment type="pathway">
    <text evidence="8">Purine metabolism; 7-cyano-7-deazaguanine biosynthesis.</text>
</comment>
<keyword evidence="11" id="KW-1185">Reference proteome</keyword>
<dbReference type="GO" id="GO:0051539">
    <property type="term" value="F:4 iron, 4 sulfur cluster binding"/>
    <property type="evidence" value="ECO:0007669"/>
    <property type="project" value="UniProtKB-UniRule"/>
</dbReference>
<evidence type="ECO:0000256" key="8">
    <source>
        <dbReference type="HAMAP-Rule" id="MF_00917"/>
    </source>
</evidence>
<dbReference type="InterPro" id="IPR013785">
    <property type="entry name" value="Aldolase_TIM"/>
</dbReference>
<feature type="domain" description="Radical SAM core" evidence="9">
    <location>
        <begin position="26"/>
        <end position="233"/>
    </location>
</feature>
<comment type="subunit">
    <text evidence="8">Homodimer.</text>
</comment>
<sequence length="237" mass="26285">MPPAADTARLLVTETFGPTLQGEGPNLGEPALFIRLSRCNLTCQWCDEPHTWDTSRFDLQEHTRTHTVRELSRWAQTHPTELVVITGGEPLLHQQQLVGLVDALVAGGKRVEIETNGTIAPLPEIRGDGVRFNVSPKLASSGVSRSRRYRPEALSALVEADSICKFVVTTAHRDADLAEADQLVTEHPFRQVWLMPEGITEPVVRTGLRLLADHALVRGWSLTPRLHVTIWGNQHGH</sequence>
<evidence type="ECO:0000259" key="9">
    <source>
        <dbReference type="PROSITE" id="PS51918"/>
    </source>
</evidence>
<dbReference type="GO" id="GO:0016840">
    <property type="term" value="F:carbon-nitrogen lyase activity"/>
    <property type="evidence" value="ECO:0007669"/>
    <property type="project" value="UniProtKB-UniRule"/>
</dbReference>
<evidence type="ECO:0000256" key="5">
    <source>
        <dbReference type="ARBA" id="ARBA00023004"/>
    </source>
</evidence>
<dbReference type="InterPro" id="IPR007197">
    <property type="entry name" value="rSAM"/>
</dbReference>
<evidence type="ECO:0000256" key="3">
    <source>
        <dbReference type="ARBA" id="ARBA00022723"/>
    </source>
</evidence>
<dbReference type="GO" id="GO:0000287">
    <property type="term" value="F:magnesium ion binding"/>
    <property type="evidence" value="ECO:0007669"/>
    <property type="project" value="UniProtKB-UniRule"/>
</dbReference>
<comment type="caution">
    <text evidence="10">The sequence shown here is derived from an EMBL/GenBank/DDBJ whole genome shotgun (WGS) entry which is preliminary data.</text>
</comment>
<evidence type="ECO:0000256" key="4">
    <source>
        <dbReference type="ARBA" id="ARBA00022842"/>
    </source>
</evidence>
<dbReference type="EC" id="4.3.99.3" evidence="8"/>
<dbReference type="UniPathway" id="UPA00391"/>
<comment type="cofactor">
    <cofactor evidence="8">
        <name>S-adenosyl-L-methionine</name>
        <dbReference type="ChEBI" id="CHEBI:59789"/>
    </cofactor>
    <text evidence="8">Binds 1 S-adenosyl-L-methionine per subunit.</text>
</comment>
<evidence type="ECO:0000256" key="6">
    <source>
        <dbReference type="ARBA" id="ARBA00023014"/>
    </source>
</evidence>
<keyword evidence="5 8" id="KW-0408">Iron</keyword>
<dbReference type="PIRSF" id="PIRSF000370">
    <property type="entry name" value="QueE"/>
    <property type="match status" value="1"/>
</dbReference>
<feature type="binding site" evidence="8">
    <location>
        <begin position="135"/>
        <end position="137"/>
    </location>
    <ligand>
        <name>S-adenosyl-L-methionine</name>
        <dbReference type="ChEBI" id="CHEBI:59789"/>
    </ligand>
</feature>
<feature type="binding site" evidence="8">
    <location>
        <position position="88"/>
    </location>
    <ligand>
        <name>S-adenosyl-L-methionine</name>
        <dbReference type="ChEBI" id="CHEBI:59789"/>
    </ligand>
</feature>
<feature type="binding site" evidence="8">
    <location>
        <position position="35"/>
    </location>
    <ligand>
        <name>substrate</name>
    </ligand>
</feature>
<comment type="cofactor">
    <cofactor evidence="8">
        <name>Mg(2+)</name>
        <dbReference type="ChEBI" id="CHEBI:18420"/>
    </cofactor>
</comment>
<dbReference type="AlphaFoldDB" id="A0A839DRU1"/>
<dbReference type="PROSITE" id="PS51918">
    <property type="entry name" value="RADICAL_SAM"/>
    <property type="match status" value="1"/>
</dbReference>
<dbReference type="InterPro" id="IPR024924">
    <property type="entry name" value="7-CO-7-deazaguanine_synth-like"/>
</dbReference>
<dbReference type="SFLD" id="SFLDS00029">
    <property type="entry name" value="Radical_SAM"/>
    <property type="match status" value="1"/>
</dbReference>
<dbReference type="EMBL" id="JACGWZ010000001">
    <property type="protein sequence ID" value="MBA8823793.1"/>
    <property type="molecule type" value="Genomic_DNA"/>
</dbReference>
<evidence type="ECO:0000256" key="1">
    <source>
        <dbReference type="ARBA" id="ARBA00022485"/>
    </source>
</evidence>
<dbReference type="PANTHER" id="PTHR42836">
    <property type="entry name" value="7-CARBOXY-7-DEAZAGUANINE SYNTHASE"/>
    <property type="match status" value="1"/>
</dbReference>
<protein>
    <recommendedName>
        <fullName evidence="8">7-carboxy-7-deazaguanine synthase</fullName>
        <shortName evidence="8">CDG synthase</shortName>
        <ecNumber evidence="8">4.3.99.3</ecNumber>
    </recommendedName>
    <alternativeName>
        <fullName evidence="8">Queuosine biosynthesis protein QueE</fullName>
    </alternativeName>
</protein>
<dbReference type="HAMAP" id="MF_00917">
    <property type="entry name" value="QueE"/>
    <property type="match status" value="1"/>
</dbReference>
<feature type="binding site" evidence="8">
    <location>
        <begin position="20"/>
        <end position="22"/>
    </location>
    <ligand>
        <name>substrate</name>
    </ligand>
</feature>
<dbReference type="RefSeq" id="WP_182543042.1">
    <property type="nucleotide sequence ID" value="NZ_JACGWZ010000001.1"/>
</dbReference>
<accession>A0A839DRU1</accession>
<dbReference type="Gene3D" id="3.20.20.70">
    <property type="entry name" value="Aldolase class I"/>
    <property type="match status" value="1"/>
</dbReference>
<keyword evidence="4 8" id="KW-0460">Magnesium</keyword>
<comment type="similarity">
    <text evidence="8">Belongs to the radical SAM superfamily. 7-carboxy-7-deazaguanine synthase family.</text>
</comment>
<dbReference type="CDD" id="cd01335">
    <property type="entry name" value="Radical_SAM"/>
    <property type="match status" value="1"/>
</dbReference>
<dbReference type="PANTHER" id="PTHR42836:SF1">
    <property type="entry name" value="7-CARBOXY-7-DEAZAGUANINE SYNTHASE"/>
    <property type="match status" value="1"/>
</dbReference>
<comment type="function">
    <text evidence="8">Catalyzes the complex heterocyclic radical-mediated conversion of 6-carboxy-5,6,7,8-tetrahydropterin (CPH4) to 7-carboxy-7-deazaguanine (CDG), a step common to the biosynthetic pathways of all 7-deazapurine-containing compounds.</text>
</comment>
<comment type="caution">
    <text evidence="8">Lacks conserved residue(s) required for the propagation of feature annotation.</text>
</comment>
<keyword evidence="7 8" id="KW-0456">Lyase</keyword>
<evidence type="ECO:0000256" key="2">
    <source>
        <dbReference type="ARBA" id="ARBA00022691"/>
    </source>
</evidence>
<name>A0A839DRU1_9PSEU</name>
<dbReference type="Pfam" id="PF04055">
    <property type="entry name" value="Radical_SAM"/>
    <property type="match status" value="1"/>
</dbReference>
<feature type="binding site" evidence="8">
    <location>
        <position position="43"/>
    </location>
    <ligand>
        <name>[4Fe-4S] cluster</name>
        <dbReference type="ChEBI" id="CHEBI:49883"/>
        <note>4Fe-4S-S-AdoMet</note>
    </ligand>
</feature>
<dbReference type="InterPro" id="IPR058240">
    <property type="entry name" value="rSAM_sf"/>
</dbReference>
<keyword evidence="1 8" id="KW-0004">4Fe-4S</keyword>
<comment type="catalytic activity">
    <reaction evidence="8">
        <text>6-carboxy-5,6,7,8-tetrahydropterin + H(+) = 7-carboxy-7-carbaguanine + NH4(+)</text>
        <dbReference type="Rhea" id="RHEA:27974"/>
        <dbReference type="ChEBI" id="CHEBI:15378"/>
        <dbReference type="ChEBI" id="CHEBI:28938"/>
        <dbReference type="ChEBI" id="CHEBI:61032"/>
        <dbReference type="ChEBI" id="CHEBI:61036"/>
        <dbReference type="EC" id="4.3.99.3"/>
    </reaction>
</comment>
<gene>
    <name evidence="8" type="primary">queE</name>
    <name evidence="10" type="ORF">FHX42_001122</name>
</gene>
<proteinExistence type="inferred from homology"/>
<reference evidence="10 11" key="1">
    <citation type="submission" date="2020-07" db="EMBL/GenBank/DDBJ databases">
        <title>Sequencing the genomes of 1000 actinobacteria strains.</title>
        <authorList>
            <person name="Klenk H.-P."/>
        </authorList>
    </citation>
    <scope>NUCLEOTIDE SEQUENCE [LARGE SCALE GENOMIC DNA]</scope>
    <source>
        <strain evidence="10 11">DSM 45975</strain>
    </source>
</reference>
<keyword evidence="2 8" id="KW-0949">S-adenosyl-L-methionine</keyword>
<keyword evidence="3 8" id="KW-0479">Metal-binding</keyword>